<name>A0A2P5FPW4_TREOI</name>
<organism evidence="2 3">
    <name type="scientific">Trema orientale</name>
    <name type="common">Charcoal tree</name>
    <name type="synonym">Celtis orientalis</name>
    <dbReference type="NCBI Taxonomy" id="63057"/>
    <lineage>
        <taxon>Eukaryota</taxon>
        <taxon>Viridiplantae</taxon>
        <taxon>Streptophyta</taxon>
        <taxon>Embryophyta</taxon>
        <taxon>Tracheophyta</taxon>
        <taxon>Spermatophyta</taxon>
        <taxon>Magnoliopsida</taxon>
        <taxon>eudicotyledons</taxon>
        <taxon>Gunneridae</taxon>
        <taxon>Pentapetalae</taxon>
        <taxon>rosids</taxon>
        <taxon>fabids</taxon>
        <taxon>Rosales</taxon>
        <taxon>Cannabaceae</taxon>
        <taxon>Trema</taxon>
    </lineage>
</organism>
<comment type="caution">
    <text evidence="2">The sequence shown here is derived from an EMBL/GenBank/DDBJ whole genome shotgun (WGS) entry which is preliminary data.</text>
</comment>
<evidence type="ECO:0000256" key="1">
    <source>
        <dbReference type="SAM" id="MobiDB-lite"/>
    </source>
</evidence>
<dbReference type="Proteomes" id="UP000237000">
    <property type="component" value="Unassembled WGS sequence"/>
</dbReference>
<reference evidence="3" key="1">
    <citation type="submission" date="2016-06" db="EMBL/GenBank/DDBJ databases">
        <title>Parallel loss of symbiosis genes in relatives of nitrogen-fixing non-legume Parasponia.</title>
        <authorList>
            <person name="Van Velzen R."/>
            <person name="Holmer R."/>
            <person name="Bu F."/>
            <person name="Rutten L."/>
            <person name="Van Zeijl A."/>
            <person name="Liu W."/>
            <person name="Santuari L."/>
            <person name="Cao Q."/>
            <person name="Sharma T."/>
            <person name="Shen D."/>
            <person name="Roswanjaya Y."/>
            <person name="Wardhani T."/>
            <person name="Kalhor M.S."/>
            <person name="Jansen J."/>
            <person name="Van den Hoogen J."/>
            <person name="Gungor B."/>
            <person name="Hartog M."/>
            <person name="Hontelez J."/>
            <person name="Verver J."/>
            <person name="Yang W.-C."/>
            <person name="Schijlen E."/>
            <person name="Repin R."/>
            <person name="Schilthuizen M."/>
            <person name="Schranz E."/>
            <person name="Heidstra R."/>
            <person name="Miyata K."/>
            <person name="Fedorova E."/>
            <person name="Kohlen W."/>
            <person name="Bisseling T."/>
            <person name="Smit S."/>
            <person name="Geurts R."/>
        </authorList>
    </citation>
    <scope>NUCLEOTIDE SEQUENCE [LARGE SCALE GENOMIC DNA]</scope>
    <source>
        <strain evidence="3">cv. RG33-2</strain>
    </source>
</reference>
<sequence>MEENENVFTDDNNANLGVGNFASTSSTRVPEGDGNQGANASLQADNKQHANRGCSCHVGDACQDLPVTIEDALQANNNQVDGAGLHDDMEANDGLGQGETLMKTPNVRAPIWVYERGTHGRLRKNLNPPDRLSLLGWKGKKPRKCKKGQEGAMKVLVMPFPELELATFLDFWNWNILVMPFPELELATFLVMPFPELELATF</sequence>
<dbReference type="InParanoid" id="A0A2P5FPW4"/>
<feature type="compositionally biased region" description="Polar residues" evidence="1">
    <location>
        <begin position="1"/>
        <end position="28"/>
    </location>
</feature>
<evidence type="ECO:0000313" key="2">
    <source>
        <dbReference type="EMBL" id="PON99828.1"/>
    </source>
</evidence>
<accession>A0A2P5FPW4</accession>
<dbReference type="AlphaFoldDB" id="A0A2P5FPW4"/>
<protein>
    <submittedName>
        <fullName evidence="2">Uncharacterized protein</fullName>
    </submittedName>
</protein>
<proteinExistence type="predicted"/>
<feature type="region of interest" description="Disordered" evidence="1">
    <location>
        <begin position="1"/>
        <end position="40"/>
    </location>
</feature>
<dbReference type="EMBL" id="JXTC01000016">
    <property type="protein sequence ID" value="PON99828.1"/>
    <property type="molecule type" value="Genomic_DNA"/>
</dbReference>
<evidence type="ECO:0000313" key="3">
    <source>
        <dbReference type="Proteomes" id="UP000237000"/>
    </source>
</evidence>
<keyword evidence="3" id="KW-1185">Reference proteome</keyword>
<gene>
    <name evidence="2" type="ORF">TorRG33x02_042460</name>
</gene>